<accession>A0A653F1Z3</accession>
<reference evidence="1" key="1">
    <citation type="submission" date="2019-05" db="EMBL/GenBank/DDBJ databases">
        <authorList>
            <person name="Naeem R."/>
            <person name="Antony C."/>
            <person name="Guan Q."/>
        </authorList>
    </citation>
    <scope>NUCLEOTIDE SEQUENCE</scope>
    <source>
        <strain evidence="1">2</strain>
    </source>
</reference>
<protein>
    <submittedName>
        <fullName evidence="1">Uncharacterized protein</fullName>
    </submittedName>
</protein>
<organism evidence="1">
    <name type="scientific">Mycobacterium riyadhense</name>
    <dbReference type="NCBI Taxonomy" id="486698"/>
    <lineage>
        <taxon>Bacteria</taxon>
        <taxon>Bacillati</taxon>
        <taxon>Actinomycetota</taxon>
        <taxon>Actinomycetes</taxon>
        <taxon>Mycobacteriales</taxon>
        <taxon>Mycobacteriaceae</taxon>
        <taxon>Mycobacterium</taxon>
    </lineage>
</organism>
<name>A0A653F1Z3_9MYCO</name>
<proteinExistence type="predicted"/>
<evidence type="ECO:0000313" key="1">
    <source>
        <dbReference type="EMBL" id="VTP03191.1"/>
    </source>
</evidence>
<gene>
    <name evidence="1" type="ORF">BIN_B_04909</name>
</gene>
<dbReference type="EMBL" id="LR589152">
    <property type="protein sequence ID" value="VTP03191.1"/>
    <property type="molecule type" value="Genomic_DNA"/>
</dbReference>
<sequence length="36" mass="4330">MWNKELRRRDMAHEVLFNAEETTYSLISFIVDDLAD</sequence>
<dbReference type="AlphaFoldDB" id="A0A653F1Z3"/>